<gene>
    <name evidence="7" type="ORF">G3580_01340</name>
</gene>
<evidence type="ECO:0000313" key="7">
    <source>
        <dbReference type="EMBL" id="QID16389.1"/>
    </source>
</evidence>
<dbReference type="InterPro" id="IPR036909">
    <property type="entry name" value="Cyt_c-like_dom_sf"/>
</dbReference>
<sequence>MKRLRGSHFPGPRPLTGLALLGLVAAFAMPPADAAADPGARHDAPPEATVTVPSAEQLRDPVWIAAGKQKFIHTCAYCHGTEGEAGKTRSFKTRTGWDPRIIHDTIVNGRVNGPNVMPSWKGSIPDPLVWKIVAYIKSLSADFEAGQQATR</sequence>
<keyword evidence="3 4" id="KW-0408">Iron</keyword>
<evidence type="ECO:0000256" key="4">
    <source>
        <dbReference type="PROSITE-ProRule" id="PRU00433"/>
    </source>
</evidence>
<organism evidence="7 8">
    <name type="scientific">Nitrogeniibacter mangrovi</name>
    <dbReference type="NCBI Taxonomy" id="2016596"/>
    <lineage>
        <taxon>Bacteria</taxon>
        <taxon>Pseudomonadati</taxon>
        <taxon>Pseudomonadota</taxon>
        <taxon>Betaproteobacteria</taxon>
        <taxon>Rhodocyclales</taxon>
        <taxon>Zoogloeaceae</taxon>
        <taxon>Nitrogeniibacter</taxon>
    </lineage>
</organism>
<keyword evidence="1 4" id="KW-0349">Heme</keyword>
<evidence type="ECO:0000256" key="1">
    <source>
        <dbReference type="ARBA" id="ARBA00022617"/>
    </source>
</evidence>
<dbReference type="Proteomes" id="UP000501991">
    <property type="component" value="Chromosome"/>
</dbReference>
<protein>
    <submittedName>
        <fullName evidence="7">Cytochrome c</fullName>
    </submittedName>
</protein>
<reference evidence="7 8" key="1">
    <citation type="submission" date="2020-02" db="EMBL/GenBank/DDBJ databases">
        <title>Nitrogenibacter mangrovi gen. nov., sp. nov. isolated from mangrove sediment, a denitrifying betaproteobacterium.</title>
        <authorList>
            <person name="Liao H."/>
            <person name="Tian Y."/>
        </authorList>
    </citation>
    <scope>NUCLEOTIDE SEQUENCE [LARGE SCALE GENOMIC DNA]</scope>
    <source>
        <strain evidence="7 8">M9-3-2</strain>
    </source>
</reference>
<dbReference type="KEGG" id="azq:G3580_01340"/>
<feature type="chain" id="PRO_5025592365" evidence="5">
    <location>
        <begin position="35"/>
        <end position="151"/>
    </location>
</feature>
<dbReference type="AlphaFoldDB" id="A0A6C1B069"/>
<evidence type="ECO:0000256" key="2">
    <source>
        <dbReference type="ARBA" id="ARBA00022723"/>
    </source>
</evidence>
<evidence type="ECO:0000256" key="3">
    <source>
        <dbReference type="ARBA" id="ARBA00023004"/>
    </source>
</evidence>
<dbReference type="InterPro" id="IPR009056">
    <property type="entry name" value="Cyt_c-like_dom"/>
</dbReference>
<dbReference type="PROSITE" id="PS51007">
    <property type="entry name" value="CYTC"/>
    <property type="match status" value="1"/>
</dbReference>
<dbReference type="EMBL" id="CP048836">
    <property type="protein sequence ID" value="QID16389.1"/>
    <property type="molecule type" value="Genomic_DNA"/>
</dbReference>
<dbReference type="SUPFAM" id="SSF46626">
    <property type="entry name" value="Cytochrome c"/>
    <property type="match status" value="1"/>
</dbReference>
<dbReference type="GO" id="GO:0046872">
    <property type="term" value="F:metal ion binding"/>
    <property type="evidence" value="ECO:0007669"/>
    <property type="project" value="UniProtKB-KW"/>
</dbReference>
<feature type="signal peptide" evidence="5">
    <location>
        <begin position="1"/>
        <end position="34"/>
    </location>
</feature>
<keyword evidence="5" id="KW-0732">Signal</keyword>
<evidence type="ECO:0000256" key="5">
    <source>
        <dbReference type="SAM" id="SignalP"/>
    </source>
</evidence>
<evidence type="ECO:0000259" key="6">
    <source>
        <dbReference type="PROSITE" id="PS51007"/>
    </source>
</evidence>
<feature type="domain" description="Cytochrome c" evidence="6">
    <location>
        <begin position="62"/>
        <end position="140"/>
    </location>
</feature>
<dbReference type="GO" id="GO:0009055">
    <property type="term" value="F:electron transfer activity"/>
    <property type="evidence" value="ECO:0007669"/>
    <property type="project" value="InterPro"/>
</dbReference>
<proteinExistence type="predicted"/>
<dbReference type="Gene3D" id="1.10.760.10">
    <property type="entry name" value="Cytochrome c-like domain"/>
    <property type="match status" value="1"/>
</dbReference>
<accession>A0A6C1B069</accession>
<keyword evidence="8" id="KW-1185">Reference proteome</keyword>
<keyword evidence="2 4" id="KW-0479">Metal-binding</keyword>
<dbReference type="GO" id="GO:0020037">
    <property type="term" value="F:heme binding"/>
    <property type="evidence" value="ECO:0007669"/>
    <property type="project" value="InterPro"/>
</dbReference>
<evidence type="ECO:0000313" key="8">
    <source>
        <dbReference type="Proteomes" id="UP000501991"/>
    </source>
</evidence>
<name>A0A6C1B069_9RHOO</name>
<dbReference type="RefSeq" id="WP_173763557.1">
    <property type="nucleotide sequence ID" value="NZ_CP048836.1"/>
</dbReference>
<dbReference type="Pfam" id="PF13442">
    <property type="entry name" value="Cytochrome_CBB3"/>
    <property type="match status" value="1"/>
</dbReference>